<dbReference type="EMBL" id="FN650140">
    <property type="protein sequence ID" value="CBJ12398.1"/>
    <property type="molecule type" value="Genomic_DNA"/>
</dbReference>
<dbReference type="HOGENOM" id="CLU_3044859_0_0_6"/>
<protein>
    <submittedName>
        <fullName evidence="1">Uncharacterized protein</fullName>
    </submittedName>
</protein>
<gene>
    <name evidence="1" type="ordered locus">LLO_4044</name>
</gene>
<accession>D3HJ17</accession>
<evidence type="ECO:0000313" key="2">
    <source>
        <dbReference type="Proteomes" id="UP000001060"/>
    </source>
</evidence>
<keyword evidence="2" id="KW-1185">Reference proteome</keyword>
<proteinExistence type="predicted"/>
<dbReference type="KEGG" id="llo:LLO_4044"/>
<reference evidence="1 2" key="1">
    <citation type="journal article" date="2010" name="PLoS Genet.">
        <title>Analysis of the Legionella longbeachae genome and transcriptome uncovers unique strategies to cause Legionnaires' disease.</title>
        <authorList>
            <person name="Cazalet C."/>
            <person name="Gomez-Valero L."/>
            <person name="Rusniok C."/>
            <person name="Lomma M."/>
            <person name="Dervins-Ravault D."/>
            <person name="Newton H."/>
            <person name="Sansom F."/>
            <person name="Jarraud S."/>
            <person name="Zidane N."/>
            <person name="Ma L."/>
            <person name="Bouchier C."/>
            <person name="Etienne J."/>
            <person name="Hartland E."/>
            <person name="Buchrieser C."/>
        </authorList>
    </citation>
    <scope>NUCLEOTIDE SEQUENCE [LARGE SCALE GENOMIC DNA]</scope>
    <source>
        <strain evidence="1 2">NSW150</strain>
    </source>
</reference>
<organism evidence="1 2">
    <name type="scientific">Legionella longbeachae serogroup 1 (strain NSW150)</name>
    <dbReference type="NCBI Taxonomy" id="661367"/>
    <lineage>
        <taxon>Bacteria</taxon>
        <taxon>Pseudomonadati</taxon>
        <taxon>Pseudomonadota</taxon>
        <taxon>Gammaproteobacteria</taxon>
        <taxon>Legionellales</taxon>
        <taxon>Legionellaceae</taxon>
        <taxon>Legionella</taxon>
    </lineage>
</organism>
<dbReference type="AlphaFoldDB" id="D3HJ17"/>
<dbReference type="STRING" id="661367.LLO_4044"/>
<dbReference type="Proteomes" id="UP000001060">
    <property type="component" value="Chromosome"/>
</dbReference>
<name>D3HJ17_LEGLN</name>
<evidence type="ECO:0000313" key="1">
    <source>
        <dbReference type="EMBL" id="CBJ12398.1"/>
    </source>
</evidence>
<sequence length="54" mass="6419">MQGNAWLSLDLFVYPGYTNITQTTNTLLFYHLINDYELKQCCQTYEYSIDIIFV</sequence>